<dbReference type="SUPFAM" id="SSF47473">
    <property type="entry name" value="EF-hand"/>
    <property type="match status" value="1"/>
</dbReference>
<keyword evidence="2" id="KW-0963">Cytoplasm</keyword>
<evidence type="ECO:0000256" key="4">
    <source>
        <dbReference type="ARBA" id="ARBA00022737"/>
    </source>
</evidence>
<reference evidence="7" key="3">
    <citation type="submission" date="2019-06" db="EMBL/GenBank/DDBJ databases">
        <authorList>
            <person name="Poynton C."/>
            <person name="Hasenbein S."/>
            <person name="Benoit J.B."/>
            <person name="Sepulveda M.S."/>
            <person name="Poelchau M.F."/>
            <person name="Murali S.C."/>
            <person name="Chen S."/>
            <person name="Glastad K.M."/>
            <person name="Werren J.H."/>
            <person name="Vineis J.H."/>
            <person name="Bowen J.L."/>
            <person name="Friedrich M."/>
            <person name="Jones J."/>
            <person name="Robertson H.M."/>
            <person name="Feyereisen R."/>
            <person name="Mechler-Hickson A."/>
            <person name="Mathers N."/>
            <person name="Lee C.E."/>
            <person name="Colbourne J.K."/>
            <person name="Biales A."/>
            <person name="Johnston J.S."/>
            <person name="Wellborn G.A."/>
            <person name="Rosendale A.J."/>
            <person name="Cridge A.G."/>
            <person name="Munoz-Torres M.C."/>
            <person name="Bain P.A."/>
            <person name="Manny A.R."/>
            <person name="Major K.M."/>
            <person name="Lambert F.N."/>
            <person name="Vulpe C.D."/>
            <person name="Tuck P."/>
            <person name="Blalock B.J."/>
            <person name="Lin Y.-Y."/>
            <person name="Smith M.E."/>
            <person name="Ochoa-Acuna H."/>
            <person name="Chen M.-J.M."/>
            <person name="Childers C.P."/>
            <person name="Qu J."/>
            <person name="Dugan S."/>
            <person name="Lee S.L."/>
            <person name="Chao H."/>
            <person name="Dinh H."/>
            <person name="Han Y."/>
            <person name="Doddapaneni H."/>
            <person name="Worley K.C."/>
            <person name="Muzny D.M."/>
            <person name="Gibbs R.A."/>
            <person name="Richards S."/>
        </authorList>
    </citation>
    <scope>NUCLEOTIDE SEQUENCE</scope>
    <source>
        <strain evidence="7">HAZT.00-mixed</strain>
        <tissue evidence="7">Whole organism</tissue>
    </source>
</reference>
<dbReference type="OrthoDB" id="186625at2759"/>
<comment type="subcellular location">
    <subcellularLocation>
        <location evidence="1">Cytoplasm</location>
    </subcellularLocation>
</comment>
<reference evidence="7" key="1">
    <citation type="submission" date="2014-08" db="EMBL/GenBank/DDBJ databases">
        <authorList>
            <person name="Murali S."/>
            <person name="Richards S."/>
            <person name="Bandaranaike D."/>
            <person name="Bellair M."/>
            <person name="Blankenburg K."/>
            <person name="Chao H."/>
            <person name="Dinh H."/>
            <person name="Doddapaneni H."/>
            <person name="Dugan-Rocha S."/>
            <person name="Elkadiri S."/>
            <person name="Gnanaolivu R."/>
            <person name="Hughes D."/>
            <person name="Lee S."/>
            <person name="Li M."/>
            <person name="Ming W."/>
            <person name="Munidasa M."/>
            <person name="Muniz J."/>
            <person name="Nguyen L."/>
            <person name="Osuji N."/>
            <person name="Pu L.-L."/>
            <person name="Puazo M."/>
            <person name="Skinner E."/>
            <person name="Qu C."/>
            <person name="Quiroz J."/>
            <person name="Raj R."/>
            <person name="Weissenberger G."/>
            <person name="Xin Y."/>
            <person name="Zou X."/>
            <person name="Han Y."/>
            <person name="Worley K."/>
            <person name="Muzny D."/>
            <person name="Gibbs R."/>
        </authorList>
    </citation>
    <scope>NUCLEOTIDE SEQUENCE</scope>
    <source>
        <strain evidence="7">HAZT.00-mixed</strain>
        <tissue evidence="7">Whole organism</tissue>
    </source>
</reference>
<evidence type="ECO:0000259" key="6">
    <source>
        <dbReference type="PROSITE" id="PS50222"/>
    </source>
</evidence>
<evidence type="ECO:0000313" key="7">
    <source>
        <dbReference type="EMBL" id="KAA0201661.1"/>
    </source>
</evidence>
<keyword evidence="5" id="KW-0106">Calcium</keyword>
<evidence type="ECO:0000256" key="1">
    <source>
        <dbReference type="ARBA" id="ARBA00004496"/>
    </source>
</evidence>
<gene>
    <name evidence="7" type="ORF">HAZT_HAZT002432</name>
</gene>
<dbReference type="PANTHER" id="PTHR46212:SF9">
    <property type="entry name" value="PROGRAMMED CELL DEATH PROTEIN 6"/>
    <property type="match status" value="1"/>
</dbReference>
<organism evidence="7">
    <name type="scientific">Hyalella azteca</name>
    <name type="common">Amphipod</name>
    <dbReference type="NCBI Taxonomy" id="294128"/>
    <lineage>
        <taxon>Eukaryota</taxon>
        <taxon>Metazoa</taxon>
        <taxon>Ecdysozoa</taxon>
        <taxon>Arthropoda</taxon>
        <taxon>Crustacea</taxon>
        <taxon>Multicrustacea</taxon>
        <taxon>Malacostraca</taxon>
        <taxon>Eumalacostraca</taxon>
        <taxon>Peracarida</taxon>
        <taxon>Amphipoda</taxon>
        <taxon>Senticaudata</taxon>
        <taxon>Talitrida</taxon>
        <taxon>Talitroidea</taxon>
        <taxon>Hyalellidae</taxon>
        <taxon>Hyalella</taxon>
    </lineage>
</organism>
<accession>A0A6A0H8W1</accession>
<dbReference type="AlphaFoldDB" id="A0A6A0H8W1"/>
<evidence type="ECO:0000256" key="5">
    <source>
        <dbReference type="ARBA" id="ARBA00022837"/>
    </source>
</evidence>
<keyword evidence="4" id="KW-0677">Repeat</keyword>
<proteinExistence type="predicted"/>
<dbReference type="InterPro" id="IPR002048">
    <property type="entry name" value="EF_hand_dom"/>
</dbReference>
<comment type="caution">
    <text evidence="7">The sequence shown here is derived from an EMBL/GenBank/DDBJ whole genome shotgun (WGS) entry which is preliminary data.</text>
</comment>
<evidence type="ECO:0000256" key="3">
    <source>
        <dbReference type="ARBA" id="ARBA00022723"/>
    </source>
</evidence>
<feature type="non-terminal residue" evidence="7">
    <location>
        <position position="82"/>
    </location>
</feature>
<dbReference type="InterPro" id="IPR011992">
    <property type="entry name" value="EF-hand-dom_pair"/>
</dbReference>
<dbReference type="Pfam" id="PF13833">
    <property type="entry name" value="EF-hand_8"/>
    <property type="match status" value="1"/>
</dbReference>
<feature type="domain" description="EF-hand" evidence="6">
    <location>
        <begin position="49"/>
        <end position="82"/>
    </location>
</feature>
<keyword evidence="3" id="KW-0479">Metal-binding</keyword>
<dbReference type="GO" id="GO:0005737">
    <property type="term" value="C:cytoplasm"/>
    <property type="evidence" value="ECO:0007669"/>
    <property type="project" value="UniProtKB-SubCell"/>
</dbReference>
<dbReference type="InterPro" id="IPR051426">
    <property type="entry name" value="Peflin/Sorcin_CaBP"/>
</dbReference>
<dbReference type="Gene3D" id="1.10.238.10">
    <property type="entry name" value="EF-hand"/>
    <property type="match status" value="1"/>
</dbReference>
<dbReference type="PANTHER" id="PTHR46212">
    <property type="entry name" value="PEFLIN"/>
    <property type="match status" value="1"/>
</dbReference>
<sequence>MVHYDRSGTIDAQELQTALSNGHFTPFNLDTVRLLIGMFDKANRNVIIFSEPFIDVLVQKFDRTGEGVIYFDDFIQCCIELQ</sequence>
<dbReference type="EMBL" id="JQDR03005199">
    <property type="protein sequence ID" value="KAA0201661.1"/>
    <property type="molecule type" value="Genomic_DNA"/>
</dbReference>
<dbReference type="Proteomes" id="UP000711488">
    <property type="component" value="Unassembled WGS sequence"/>
</dbReference>
<dbReference type="PROSITE" id="PS50222">
    <property type="entry name" value="EF_HAND_2"/>
    <property type="match status" value="1"/>
</dbReference>
<reference evidence="7" key="2">
    <citation type="journal article" date="2018" name="Environ. Sci. Technol.">
        <title>The Toxicogenome of Hyalella azteca: A Model for Sediment Ecotoxicology and Evolutionary Toxicology.</title>
        <authorList>
            <person name="Poynton H.C."/>
            <person name="Hasenbein S."/>
            <person name="Benoit J.B."/>
            <person name="Sepulveda M.S."/>
            <person name="Poelchau M.F."/>
            <person name="Hughes D.S.T."/>
            <person name="Murali S.C."/>
            <person name="Chen S."/>
            <person name="Glastad K.M."/>
            <person name="Goodisman M.A.D."/>
            <person name="Werren J.H."/>
            <person name="Vineis J.H."/>
            <person name="Bowen J.L."/>
            <person name="Friedrich M."/>
            <person name="Jones J."/>
            <person name="Robertson H.M."/>
            <person name="Feyereisen R."/>
            <person name="Mechler-Hickson A."/>
            <person name="Mathers N."/>
            <person name="Lee C.E."/>
            <person name="Colbourne J.K."/>
            <person name="Biales A."/>
            <person name="Johnston J.S."/>
            <person name="Wellborn G.A."/>
            <person name="Rosendale A.J."/>
            <person name="Cridge A.G."/>
            <person name="Munoz-Torres M.C."/>
            <person name="Bain P.A."/>
            <person name="Manny A.R."/>
            <person name="Major K.M."/>
            <person name="Lambert F.N."/>
            <person name="Vulpe C.D."/>
            <person name="Tuck P."/>
            <person name="Blalock B.J."/>
            <person name="Lin Y.Y."/>
            <person name="Smith M.E."/>
            <person name="Ochoa-Acuna H."/>
            <person name="Chen M.M."/>
            <person name="Childers C.P."/>
            <person name="Qu J."/>
            <person name="Dugan S."/>
            <person name="Lee S.L."/>
            <person name="Chao H."/>
            <person name="Dinh H."/>
            <person name="Han Y."/>
            <person name="Doddapaneni H."/>
            <person name="Worley K.C."/>
            <person name="Muzny D.M."/>
            <person name="Gibbs R.A."/>
            <person name="Richards S."/>
        </authorList>
    </citation>
    <scope>NUCLEOTIDE SEQUENCE</scope>
    <source>
        <strain evidence="7">HAZT.00-mixed</strain>
        <tissue evidence="7">Whole organism</tissue>
    </source>
</reference>
<name>A0A6A0H8W1_HYAAZ</name>
<evidence type="ECO:0000256" key="2">
    <source>
        <dbReference type="ARBA" id="ARBA00022490"/>
    </source>
</evidence>
<dbReference type="GO" id="GO:0005509">
    <property type="term" value="F:calcium ion binding"/>
    <property type="evidence" value="ECO:0007669"/>
    <property type="project" value="InterPro"/>
</dbReference>
<protein>
    <recommendedName>
        <fullName evidence="6">EF-hand domain-containing protein</fullName>
    </recommendedName>
</protein>